<dbReference type="KEGG" id="var:108341081"/>
<dbReference type="PANTHER" id="PTHR13068">
    <property type="entry name" value="CGI-12 PROTEIN-RELATED"/>
    <property type="match status" value="1"/>
</dbReference>
<evidence type="ECO:0000256" key="1">
    <source>
        <dbReference type="ARBA" id="ARBA00007692"/>
    </source>
</evidence>
<dbReference type="EMBL" id="JABFOF010000006">
    <property type="protein sequence ID" value="KAG2394500.1"/>
    <property type="molecule type" value="Genomic_DNA"/>
</dbReference>
<keyword evidence="2" id="KW-0806">Transcription termination</keyword>
<evidence type="ECO:0000256" key="2">
    <source>
        <dbReference type="ARBA" id="ARBA00022472"/>
    </source>
</evidence>
<dbReference type="EMBL" id="CM003379">
    <property type="protein sequence ID" value="KOM51783.1"/>
    <property type="molecule type" value="Genomic_DNA"/>
</dbReference>
<dbReference type="Gramene" id="KOM51783">
    <property type="protein sequence ID" value="KOM51783"/>
    <property type="gene ID" value="LR48_Vigan09g044200"/>
</dbReference>
<dbReference type="OrthoDB" id="637682at2759"/>
<dbReference type="Pfam" id="PF02536">
    <property type="entry name" value="mTERF"/>
    <property type="match status" value="1"/>
</dbReference>
<keyword evidence="2" id="KW-0804">Transcription</keyword>
<organism evidence="5 6">
    <name type="scientific">Phaseolus angularis</name>
    <name type="common">Azuki bean</name>
    <name type="synonym">Vigna angularis</name>
    <dbReference type="NCBI Taxonomy" id="3914"/>
    <lineage>
        <taxon>Eukaryota</taxon>
        <taxon>Viridiplantae</taxon>
        <taxon>Streptophyta</taxon>
        <taxon>Embryophyta</taxon>
        <taxon>Tracheophyta</taxon>
        <taxon>Spermatophyta</taxon>
        <taxon>Magnoliopsida</taxon>
        <taxon>eudicotyledons</taxon>
        <taxon>Gunneridae</taxon>
        <taxon>Pentapetalae</taxon>
        <taxon>rosids</taxon>
        <taxon>fabids</taxon>
        <taxon>Fabales</taxon>
        <taxon>Fabaceae</taxon>
        <taxon>Papilionoideae</taxon>
        <taxon>50 kb inversion clade</taxon>
        <taxon>NPAAA clade</taxon>
        <taxon>indigoferoid/millettioid clade</taxon>
        <taxon>Phaseoleae</taxon>
        <taxon>Vigna</taxon>
    </lineage>
</organism>
<dbReference type="FunFam" id="1.25.70.10:FF:000001">
    <property type="entry name" value="Mitochondrial transcription termination factor-like"/>
    <property type="match status" value="1"/>
</dbReference>
<protein>
    <submittedName>
        <fullName evidence="5">Uncharacterized protein</fullName>
    </submittedName>
</protein>
<evidence type="ECO:0000256" key="3">
    <source>
        <dbReference type="ARBA" id="ARBA00022946"/>
    </source>
</evidence>
<dbReference type="Proteomes" id="UP000053144">
    <property type="component" value="Chromosome 9"/>
</dbReference>
<evidence type="ECO:0000313" key="5">
    <source>
        <dbReference type="EMBL" id="KOM51783.1"/>
    </source>
</evidence>
<accession>A0A0L9V9V6</accession>
<keyword evidence="3" id="KW-0809">Transit peptide</keyword>
<gene>
    <name evidence="4" type="ORF">HKW66_Vig0181220</name>
    <name evidence="5" type="ORF">LR48_Vigan09g044200</name>
</gene>
<dbReference type="GO" id="GO:0003676">
    <property type="term" value="F:nucleic acid binding"/>
    <property type="evidence" value="ECO:0007669"/>
    <property type="project" value="InterPro"/>
</dbReference>
<dbReference type="OMA" id="FHEAFRM"/>
<dbReference type="Proteomes" id="UP000743370">
    <property type="component" value="Unassembled WGS sequence"/>
</dbReference>
<comment type="similarity">
    <text evidence="1">Belongs to the mTERF family.</text>
</comment>
<dbReference type="AlphaFoldDB" id="A0A0L9V9V6"/>
<name>A0A0L9V9V6_PHAAN</name>
<evidence type="ECO:0000313" key="6">
    <source>
        <dbReference type="Proteomes" id="UP000053144"/>
    </source>
</evidence>
<dbReference type="GO" id="GO:0006353">
    <property type="term" value="P:DNA-templated transcription termination"/>
    <property type="evidence" value="ECO:0007669"/>
    <property type="project" value="UniProtKB-KW"/>
</dbReference>
<sequence length="393" mass="45183">MVPRIIITRLFASFTHHRSTQFQLGSLLQHKHNAFLFRFNTFTSGGDTRKGDTFTVIYLINSCGLSLELARKVSKSVNLKTPDGPNAVINTLKNYGFSETQVAKLVEKNPRVLVAKVEKTLLPKLKFFHSIGVSNTDVPKIVNECPSILRRSLGKCLLPRYEIIRSIVRDDLEVVRILRKSPVGFIMCDLKKCLIPNIKVLRQSGVPQGSISLLMVNFPSATLMKHSRFVKVVERIKKLGFDPTRTSFVMGVQVLLTMRKAAWESRFEIYKRWDWNREIVLQAFLKYPNFIKLTDETITKKMTFLVKDMGLPSLEIAAYPPVLVYNLEKRIIPRFSIIKILKSKGLVRRSLSFGYYMGIKENVFLKKYVDSFKEHLPLLPDVYKGLIHRDDVM</sequence>
<reference evidence="6" key="1">
    <citation type="journal article" date="2015" name="Proc. Natl. Acad. Sci. U.S.A.">
        <title>Genome sequencing of adzuki bean (Vigna angularis) provides insight into high starch and low fat accumulation and domestication.</title>
        <authorList>
            <person name="Yang K."/>
            <person name="Tian Z."/>
            <person name="Chen C."/>
            <person name="Luo L."/>
            <person name="Zhao B."/>
            <person name="Wang Z."/>
            <person name="Yu L."/>
            <person name="Li Y."/>
            <person name="Sun Y."/>
            <person name="Li W."/>
            <person name="Chen Y."/>
            <person name="Li Y."/>
            <person name="Zhang Y."/>
            <person name="Ai D."/>
            <person name="Zhao J."/>
            <person name="Shang C."/>
            <person name="Ma Y."/>
            <person name="Wu B."/>
            <person name="Wang M."/>
            <person name="Gao L."/>
            <person name="Sun D."/>
            <person name="Zhang P."/>
            <person name="Guo F."/>
            <person name="Wang W."/>
            <person name="Li Y."/>
            <person name="Wang J."/>
            <person name="Varshney R.K."/>
            <person name="Wang J."/>
            <person name="Ling H.Q."/>
            <person name="Wan P."/>
        </authorList>
    </citation>
    <scope>NUCLEOTIDE SEQUENCE</scope>
    <source>
        <strain evidence="6">cv. Jingnong 6</strain>
    </source>
</reference>
<dbReference type="PANTHER" id="PTHR13068:SF133">
    <property type="entry name" value="MITOCHONDRIAL TRANSCRIPTION TERMINATION FACTOR FAMILY PROTEIN"/>
    <property type="match status" value="1"/>
</dbReference>
<reference evidence="5" key="2">
    <citation type="submission" date="2015-02" db="EMBL/GenBank/DDBJ databases">
        <authorList>
            <person name="Chooi Y.-H."/>
        </authorList>
    </citation>
    <scope>NUCLEOTIDE SEQUENCE</scope>
    <source>
        <tissue evidence="5">Seedling</tissue>
    </source>
</reference>
<reference evidence="4 7" key="3">
    <citation type="submission" date="2020-05" db="EMBL/GenBank/DDBJ databases">
        <title>Vigna angularis (adzuki bean) Var. LongXiaoDou No. 4 denovo assembly.</title>
        <authorList>
            <person name="Xiang H."/>
        </authorList>
    </citation>
    <scope>NUCLEOTIDE SEQUENCE [LARGE SCALE GENOMIC DNA]</scope>
    <source>
        <tissue evidence="4">Leaf</tissue>
    </source>
</reference>
<dbReference type="Gene3D" id="1.25.70.10">
    <property type="entry name" value="Transcription termination factor 3, mitochondrial"/>
    <property type="match status" value="1"/>
</dbReference>
<dbReference type="InterPro" id="IPR038538">
    <property type="entry name" value="MTERF_sf"/>
</dbReference>
<evidence type="ECO:0000313" key="4">
    <source>
        <dbReference type="EMBL" id="KAG2394500.1"/>
    </source>
</evidence>
<dbReference type="SMART" id="SM00733">
    <property type="entry name" value="Mterf"/>
    <property type="match status" value="6"/>
</dbReference>
<evidence type="ECO:0000313" key="7">
    <source>
        <dbReference type="Proteomes" id="UP000743370"/>
    </source>
</evidence>
<dbReference type="InterPro" id="IPR003690">
    <property type="entry name" value="MTERF"/>
</dbReference>
<proteinExistence type="inferred from homology"/>
<keyword evidence="2" id="KW-0805">Transcription regulation</keyword>